<reference evidence="1 2" key="2">
    <citation type="journal article" date="2013" name="Genome Biol. Evol.">
        <title>Genome sequencing of Giardia lamblia genotypes A2 and B isolates (DH and GS) and comparative analysis with the genomes of genotypes A1 and E (WB and Pig).</title>
        <authorList>
            <person name="Adam R.D."/>
            <person name="Dahlstrom E.W."/>
            <person name="Martens C.A."/>
            <person name="Bruno D.P."/>
            <person name="Barbian K.D."/>
            <person name="Ricklefs S.M."/>
            <person name="Hernandez M.M."/>
            <person name="Narla N.P."/>
            <person name="Patel R.B."/>
            <person name="Porcella S.F."/>
            <person name="Nash T.E."/>
        </authorList>
    </citation>
    <scope>NUCLEOTIDE SEQUENCE [LARGE SCALE GENOMIC DNA]</scope>
    <source>
        <strain evidence="1 2">DH</strain>
    </source>
</reference>
<evidence type="ECO:0000313" key="1">
    <source>
        <dbReference type="EMBL" id="ESU34766.1"/>
    </source>
</evidence>
<proteinExistence type="predicted"/>
<comment type="caution">
    <text evidence="1">The sequence shown here is derived from an EMBL/GenBank/DDBJ whole genome shotgun (WGS) entry which is preliminary data.</text>
</comment>
<name>V6T7D6_GIAIN</name>
<dbReference type="AlphaFoldDB" id="V6T7D6"/>
<dbReference type="VEuPathDB" id="GiardiaDB:DHA2_154197"/>
<evidence type="ECO:0000313" key="2">
    <source>
        <dbReference type="Proteomes" id="UP000018320"/>
    </source>
</evidence>
<accession>V6T7D6</accession>
<gene>
    <name evidence="1" type="ORF">DHA2_154197</name>
</gene>
<sequence length="34" mass="3874">MEGSVQCDSARLEWVQGLITAQVLLGKVHQDEWF</sequence>
<protein>
    <submittedName>
        <fullName evidence="1">Molecular chaperone, DnaJ family protein</fullName>
    </submittedName>
</protein>
<organism evidence="1 2">
    <name type="scientific">Giardia intestinalis</name>
    <name type="common">Giardia lamblia</name>
    <dbReference type="NCBI Taxonomy" id="5741"/>
    <lineage>
        <taxon>Eukaryota</taxon>
        <taxon>Metamonada</taxon>
        <taxon>Diplomonadida</taxon>
        <taxon>Hexamitidae</taxon>
        <taxon>Giardiinae</taxon>
        <taxon>Giardia</taxon>
    </lineage>
</organism>
<dbReference type="EMBL" id="AHGT01000156">
    <property type="protein sequence ID" value="ESU34766.1"/>
    <property type="molecule type" value="Genomic_DNA"/>
</dbReference>
<reference evidence="2" key="1">
    <citation type="submission" date="2012-02" db="EMBL/GenBank/DDBJ databases">
        <title>Genome sequencing of Giardia lamblia Genotypes A2 and B isolates (DH and GS) and comparative analysis with the genomes of Genotypes A1 and E (WB and Pig).</title>
        <authorList>
            <person name="Adam R."/>
            <person name="Dahlstrom E."/>
            <person name="Martens C."/>
            <person name="Bruno D."/>
            <person name="Barbian K."/>
            <person name="Porcella S.F."/>
            <person name="Nash T."/>
        </authorList>
    </citation>
    <scope>NUCLEOTIDE SEQUENCE</scope>
    <source>
        <strain evidence="2">DH</strain>
    </source>
</reference>
<dbReference type="Proteomes" id="UP000018320">
    <property type="component" value="Unassembled WGS sequence"/>
</dbReference>